<feature type="compositionally biased region" description="Polar residues" evidence="1">
    <location>
        <begin position="89"/>
        <end position="115"/>
    </location>
</feature>
<dbReference type="InParanoid" id="M1DV25"/>
<dbReference type="AlphaFoldDB" id="M1DV25"/>
<dbReference type="EnsemblPlants" id="PGSC0003DMT400094875">
    <property type="protein sequence ID" value="PGSC0003DMT400094875"/>
    <property type="gene ID" value="PGSC0003DMG400044446"/>
</dbReference>
<protein>
    <recommendedName>
        <fullName evidence="4">Polyprotein protein</fullName>
    </recommendedName>
</protein>
<accession>M1DV25</accession>
<evidence type="ECO:0000256" key="1">
    <source>
        <dbReference type="SAM" id="MobiDB-lite"/>
    </source>
</evidence>
<proteinExistence type="predicted"/>
<keyword evidence="3" id="KW-1185">Reference proteome</keyword>
<evidence type="ECO:0000313" key="3">
    <source>
        <dbReference type="Proteomes" id="UP000011115"/>
    </source>
</evidence>
<sequence>MKKWLAPLLSDSTPRWIEAGEPIEKKDLNVAASDSHIFIDIRRIEAYYLKDEADKKKAAPVDTSPTVDTETLLAEAVLTTPSPRHSCISRGTPSMTLSSSTAPLPPRSATSATASQPPLNQAAILRMGHLAHSADRHSSRLESTLLGMIERALTAAVTPLSVSINALATRIAIPDMPDDIDVPSATIRDDVRADEAAAIESEAETDEEKLGVDQEANYEGLTEVEEAMVDLTIQI</sequence>
<reference evidence="2" key="2">
    <citation type="submission" date="2015-06" db="UniProtKB">
        <authorList>
            <consortium name="EnsemblPlants"/>
        </authorList>
    </citation>
    <scope>IDENTIFICATION</scope>
    <source>
        <strain evidence="2">DM1-3 516 R44</strain>
    </source>
</reference>
<evidence type="ECO:0008006" key="4">
    <source>
        <dbReference type="Google" id="ProtNLM"/>
    </source>
</evidence>
<dbReference type="Proteomes" id="UP000011115">
    <property type="component" value="Unassembled WGS sequence"/>
</dbReference>
<dbReference type="PaxDb" id="4113-PGSC0003DMT400094875"/>
<evidence type="ECO:0000313" key="2">
    <source>
        <dbReference type="EnsemblPlants" id="PGSC0003DMT400094875"/>
    </source>
</evidence>
<dbReference type="Gramene" id="PGSC0003DMT400094875">
    <property type="protein sequence ID" value="PGSC0003DMT400094875"/>
    <property type="gene ID" value="PGSC0003DMG400044446"/>
</dbReference>
<dbReference type="PANTHER" id="PTHR33180:SF31">
    <property type="entry name" value="POLYPROTEIN PROTEIN"/>
    <property type="match status" value="1"/>
</dbReference>
<reference evidence="3" key="1">
    <citation type="journal article" date="2011" name="Nature">
        <title>Genome sequence and analysis of the tuber crop potato.</title>
        <authorList>
            <consortium name="The Potato Genome Sequencing Consortium"/>
        </authorList>
    </citation>
    <scope>NUCLEOTIDE SEQUENCE [LARGE SCALE GENOMIC DNA]</scope>
    <source>
        <strain evidence="3">cv. DM1-3 516 R44</strain>
    </source>
</reference>
<dbReference type="HOGENOM" id="CLU_029307_2_3_1"/>
<dbReference type="PANTHER" id="PTHR33180">
    <property type="entry name" value="PHOTOSYSTEM II CP43 REACTION CENTER PROTEIN"/>
    <property type="match status" value="1"/>
</dbReference>
<feature type="region of interest" description="Disordered" evidence="1">
    <location>
        <begin position="83"/>
        <end position="115"/>
    </location>
</feature>
<name>M1DV25_SOLTU</name>
<organism evidence="2 3">
    <name type="scientific">Solanum tuberosum</name>
    <name type="common">Potato</name>
    <dbReference type="NCBI Taxonomy" id="4113"/>
    <lineage>
        <taxon>Eukaryota</taxon>
        <taxon>Viridiplantae</taxon>
        <taxon>Streptophyta</taxon>
        <taxon>Embryophyta</taxon>
        <taxon>Tracheophyta</taxon>
        <taxon>Spermatophyta</taxon>
        <taxon>Magnoliopsida</taxon>
        <taxon>eudicotyledons</taxon>
        <taxon>Gunneridae</taxon>
        <taxon>Pentapetalae</taxon>
        <taxon>asterids</taxon>
        <taxon>lamiids</taxon>
        <taxon>Solanales</taxon>
        <taxon>Solanaceae</taxon>
        <taxon>Solanoideae</taxon>
        <taxon>Solaneae</taxon>
        <taxon>Solanum</taxon>
    </lineage>
</organism>